<dbReference type="InterPro" id="IPR014710">
    <property type="entry name" value="RmlC-like_jellyroll"/>
</dbReference>
<reference evidence="1" key="1">
    <citation type="submission" date="2018-07" db="EMBL/GenBank/DDBJ databases">
        <authorList>
            <person name="Ashton P.M."/>
            <person name="Dallman T."/>
            <person name="Nair S."/>
            <person name="De Pinna E."/>
            <person name="Peters T."/>
            <person name="Grant K."/>
        </authorList>
    </citation>
    <scope>NUCLEOTIDE SEQUENCE</scope>
    <source>
        <strain evidence="1">296838</strain>
    </source>
</reference>
<sequence>HGTVTADDGQKQGIIECGDGAFIQDSREVTFQAKTPCRALLIDILA</sequence>
<dbReference type="Gene3D" id="2.60.120.10">
    <property type="entry name" value="Jelly Rolls"/>
    <property type="match status" value="1"/>
</dbReference>
<protein>
    <submittedName>
        <fullName evidence="1">Pirin family protein</fullName>
    </submittedName>
</protein>
<proteinExistence type="predicted"/>
<organism evidence="1">
    <name type="scientific">Salmonella enterica subsp. enterica serovar Chester</name>
    <dbReference type="NCBI Taxonomy" id="149386"/>
    <lineage>
        <taxon>Bacteria</taxon>
        <taxon>Pseudomonadati</taxon>
        <taxon>Pseudomonadota</taxon>
        <taxon>Gammaproteobacteria</taxon>
        <taxon>Enterobacterales</taxon>
        <taxon>Enterobacteriaceae</taxon>
        <taxon>Salmonella</taxon>
    </lineage>
</organism>
<evidence type="ECO:0000313" key="1">
    <source>
        <dbReference type="EMBL" id="EBR9859899.1"/>
    </source>
</evidence>
<dbReference type="AlphaFoldDB" id="A0A5U8T2L4"/>
<accession>A0A5U8T2L4</accession>
<feature type="non-terminal residue" evidence="1">
    <location>
        <position position="1"/>
    </location>
</feature>
<comment type="caution">
    <text evidence="1">The sequence shown here is derived from an EMBL/GenBank/DDBJ whole genome shotgun (WGS) entry which is preliminary data.</text>
</comment>
<dbReference type="EMBL" id="AAGUAT010000468">
    <property type="protein sequence ID" value="EBR9859899.1"/>
    <property type="molecule type" value="Genomic_DNA"/>
</dbReference>
<gene>
    <name evidence="1" type="ORF">DS524_29645</name>
</gene>
<name>A0A5U8T2L4_SALET</name>